<accession>A0AAD2DAU7</accession>
<dbReference type="Proteomes" id="UP001295684">
    <property type="component" value="Unassembled WGS sequence"/>
</dbReference>
<organism evidence="2 3">
    <name type="scientific">Euplotes crassus</name>
    <dbReference type="NCBI Taxonomy" id="5936"/>
    <lineage>
        <taxon>Eukaryota</taxon>
        <taxon>Sar</taxon>
        <taxon>Alveolata</taxon>
        <taxon>Ciliophora</taxon>
        <taxon>Intramacronucleata</taxon>
        <taxon>Spirotrichea</taxon>
        <taxon>Hypotrichia</taxon>
        <taxon>Euplotida</taxon>
        <taxon>Euplotidae</taxon>
        <taxon>Moneuplotes</taxon>
    </lineage>
</organism>
<evidence type="ECO:0000313" key="2">
    <source>
        <dbReference type="EMBL" id="CAI2385940.1"/>
    </source>
</evidence>
<feature type="chain" id="PRO_5042008983" evidence="1">
    <location>
        <begin position="25"/>
        <end position="1759"/>
    </location>
</feature>
<evidence type="ECO:0000256" key="1">
    <source>
        <dbReference type="SAM" id="SignalP"/>
    </source>
</evidence>
<reference evidence="2" key="1">
    <citation type="submission" date="2023-07" db="EMBL/GenBank/DDBJ databases">
        <authorList>
            <consortium name="AG Swart"/>
            <person name="Singh M."/>
            <person name="Singh A."/>
            <person name="Seah K."/>
            <person name="Emmerich C."/>
        </authorList>
    </citation>
    <scope>NUCLEOTIDE SEQUENCE</scope>
    <source>
        <strain evidence="2">DP1</strain>
    </source>
</reference>
<keyword evidence="1" id="KW-0732">Signal</keyword>
<feature type="signal peptide" evidence="1">
    <location>
        <begin position="1"/>
        <end position="24"/>
    </location>
</feature>
<proteinExistence type="predicted"/>
<dbReference type="InterPro" id="IPR009030">
    <property type="entry name" value="Growth_fac_rcpt_cys_sf"/>
</dbReference>
<name>A0AAD2DAU7_EUPCR</name>
<evidence type="ECO:0000313" key="3">
    <source>
        <dbReference type="Proteomes" id="UP001295684"/>
    </source>
</evidence>
<sequence>MKMFERIAFLYAIVTVFYIRFIRAGCDPGTYGKDGECQICPSNYYCPGDTEEPFQCPPGYAAYDGEAECYEVTQEEMDFNMRRQLFTCASQPGYYCNSGTDICPIGYTCTGGARTACPAGKMCLKANNLQENCPTGYYSDNLDSYCHICPAGSSCVSGIKSTCGSGTYSLQGATSCTSCPVGSRCTSTSQAPERCPLGYYQTSGGQTTCAQCPAGSICPNPAASPSGCASGTYSLAGATACLPCPPGKSCPSQSSTSNCNTGEYSPEGVGTCSNCPADSYCPNKDSAHRCPEGSYSALGTATCTTCQVGYYCTQGVRNLCPHTTYADDTGMNQCRKIPSNYKVTSWVNGGNKIRGAINIEKCGINEYTDGMHETCTKCDDAHQCHTSQIVTPCPHGHAKFGGVPYCTPCPPGKVCDILATAETTVATAVDTWASSNSKDEKYPLFSPYLEISARSCPSNNYCAPDGTTYHICPHGRYPKQGGCAKCPQGKFCLTSFMREETVTTGSVSSEEDSFPRFKPQGYVWKGYTTGFQFVQDWVTNAYLSYDTSTALGKVALISGSSETALSNCPTGYSCTALIYSRCPSSHLGKSISGETIGTYDLNQEVIHNYATTASITLTKTPAGFNPYIAQCLACNEGYSCTLGSDPNNCTAGTYSPVSVPYCIICPAGHYCPEESASPTACPVNKYNSKIGSSQSTHCDSCPTGFYAKTGSEICWPCPAGHKCDTGTPVVCPVGTYSPEGELACSACQEGYACPAGSTIKTPPEHICPKGSYCETASGATLETKCPGGKYGIAEGAISSSDCINCPPGFVCRIGTDDFTKYPCPTGNYCPASTTVPTQCPTGTYNPSTNGISIAACKTCPAGYYCPLETTQPTICPAGSYCPSGTISATQFKCPAGTYSGSKTGSRMVSDCYPCTIGHYCAEGATTPVPAPTGYYIPYMGATSADAAKKCPPGYPCSGTGNYDYKGFSCAKGHYCPPGSTSSTANKCPAGTYTDRTNLWDASQCTLCPAGYYCLEGATSANWVICPTGHYCPVGTQSNTQYPCPTGTVGATTGLKSDTECTNCTAGGGCGSGSSTVVTCSAGYYCPAGTTTSTPTEYRAPAGSYISGTGATSQYDNEPCGLGKFCPIGSTGPNACLKGTYSDILRAATCTTCPAGYECASTGMSAPTPCNEGYYSASGAETCTRCPVGHYCYHKATTQATMTLQVCPAGTICSKDFSGTNYGLDVSPNLADHKCPAGSYCEGGVASTQCPAGTYNPIPGRKALSDCLQTPAGYYTGVGATEYLSTPCAAGYYCHAGSTTGTQNACPPGTFRGVTGGRIPEDCALCKSGYVCASEATVTPANCGQGKYCPLGTVIAELCPIGTYSTATNNPDSRSCTKCPVGHYCGSKGIITITTAMECDSGFYCILGATRPDPTDGITGKICPAGGFCLKGATSVSPCPTGKYNPAEGAKNDSSCILCTPGKYCAGSANPAPTGDCKAGFYCPAGSSSNEQQNATSGNYAPTGSDFQKPCPRGTYAPSNNTETCTSCAAGEYCPTEGLISAQSCPKGHYCEGYDAQTSASKYYEATPCPVGTYNEFDSKGALSDCLPCPAGKYCDKKGLEAPAGDCDPGFYCLLGSPFKNPAFDDVSSKYGRCPMGKHCAAATSTPTDCVQGKYSMMTKLVDATYCKACEPGYYCASAGISAPTGPCTPGYFCAEGSISPTAADCTATNYCPQGSPNEERCPIGFYNTATRQGSCTECEAGSFCFDGQKADCPKGYYCP</sequence>
<dbReference type="Gene3D" id="2.10.50.10">
    <property type="entry name" value="Tumor Necrosis Factor Receptor, subunit A, domain 2"/>
    <property type="match status" value="7"/>
</dbReference>
<comment type="caution">
    <text evidence="2">The sequence shown here is derived from an EMBL/GenBank/DDBJ whole genome shotgun (WGS) entry which is preliminary data.</text>
</comment>
<protein>
    <submittedName>
        <fullName evidence="2">Uncharacterized protein</fullName>
    </submittedName>
</protein>
<dbReference type="SUPFAM" id="SSF57184">
    <property type="entry name" value="Growth factor receptor domain"/>
    <property type="match status" value="7"/>
</dbReference>
<dbReference type="PANTHER" id="PTHR46104:SF1">
    <property type="entry name" value="GENE 9195-RELATED"/>
    <property type="match status" value="1"/>
</dbReference>
<keyword evidence="3" id="KW-1185">Reference proteome</keyword>
<dbReference type="PANTHER" id="PTHR46104">
    <property type="entry name" value="GENE 9195-RELATED-RELATED"/>
    <property type="match status" value="1"/>
</dbReference>
<gene>
    <name evidence="2" type="ORF">ECRASSUSDP1_LOCUS27536</name>
</gene>
<dbReference type="SMART" id="SM01411">
    <property type="entry name" value="Ephrin_rec_like"/>
    <property type="match status" value="26"/>
</dbReference>
<dbReference type="EMBL" id="CAMPGE010028412">
    <property type="protein sequence ID" value="CAI2385940.1"/>
    <property type="molecule type" value="Genomic_DNA"/>
</dbReference>